<dbReference type="Gene3D" id="2.30.30.110">
    <property type="match status" value="1"/>
</dbReference>
<dbReference type="EMBL" id="ACVB02000007">
    <property type="protein sequence ID" value="EEX75325.1"/>
    <property type="molecule type" value="Genomic_DNA"/>
</dbReference>
<protein>
    <recommendedName>
        <fullName evidence="3">Toxin-antitoxin system, toxin component, MazF family</fullName>
    </recommendedName>
</protein>
<dbReference type="InterPro" id="IPR011067">
    <property type="entry name" value="Plasmid_toxin/cell-grow_inhib"/>
</dbReference>
<dbReference type="STRING" id="634994.GCWU000323_00574"/>
<dbReference type="AlphaFoldDB" id="C9MVA3"/>
<dbReference type="GO" id="GO:0003677">
    <property type="term" value="F:DNA binding"/>
    <property type="evidence" value="ECO:0007669"/>
    <property type="project" value="InterPro"/>
</dbReference>
<dbReference type="HOGENOM" id="CLU_150091_0_0_0"/>
<dbReference type="RefSeq" id="WP_006803911.1">
    <property type="nucleotide sequence ID" value="NZ_GG700632.1"/>
</dbReference>
<dbReference type="eggNOG" id="ENOG5032XN1">
    <property type="taxonomic scope" value="Bacteria"/>
</dbReference>
<reference evidence="1 2" key="1">
    <citation type="submission" date="2009-09" db="EMBL/GenBank/DDBJ databases">
        <authorList>
            <person name="Weinstock G."/>
            <person name="Sodergren E."/>
            <person name="Clifton S."/>
            <person name="Fulton L."/>
            <person name="Fulton B."/>
            <person name="Courtney L."/>
            <person name="Fronick C."/>
            <person name="Harrison M."/>
            <person name="Strong C."/>
            <person name="Farmer C."/>
            <person name="Delahaunty K."/>
            <person name="Markovic C."/>
            <person name="Hall O."/>
            <person name="Minx P."/>
            <person name="Tomlinson C."/>
            <person name="Mitreva M."/>
            <person name="Nelson J."/>
            <person name="Hou S."/>
            <person name="Wollam A."/>
            <person name="Pepin K.H."/>
            <person name="Johnson M."/>
            <person name="Bhonagiri V."/>
            <person name="Nash W.E."/>
            <person name="Warren W."/>
            <person name="Chinwalla A."/>
            <person name="Mardis E.R."/>
            <person name="Wilson R.K."/>
        </authorList>
    </citation>
    <scope>NUCLEOTIDE SEQUENCE [LARGE SCALE GENOMIC DNA]</scope>
    <source>
        <strain evidence="1 2">F0254</strain>
    </source>
</reference>
<evidence type="ECO:0008006" key="3">
    <source>
        <dbReference type="Google" id="ProtNLM"/>
    </source>
</evidence>
<dbReference type="InterPro" id="IPR003477">
    <property type="entry name" value="PemK-like"/>
</dbReference>
<organism evidence="1 2">
    <name type="scientific">Leptotrichia hofstadii F0254</name>
    <dbReference type="NCBI Taxonomy" id="634994"/>
    <lineage>
        <taxon>Bacteria</taxon>
        <taxon>Fusobacteriati</taxon>
        <taxon>Fusobacteriota</taxon>
        <taxon>Fusobacteriia</taxon>
        <taxon>Fusobacteriales</taxon>
        <taxon>Leptotrichiaceae</taxon>
        <taxon>Leptotrichia</taxon>
    </lineage>
</organism>
<evidence type="ECO:0000313" key="2">
    <source>
        <dbReference type="Proteomes" id="UP000006233"/>
    </source>
</evidence>
<dbReference type="SUPFAM" id="SSF50118">
    <property type="entry name" value="Cell growth inhibitor/plasmid maintenance toxic component"/>
    <property type="match status" value="1"/>
</dbReference>
<proteinExistence type="predicted"/>
<accession>C9MVA3</accession>
<sequence length="117" mass="13750">MKYEVLGVYLVDFQKNRGGELSGKHYGLILSKMSDKDKTLLVAPMTSKKKGKKYKGGFTIDCTKYQQNPTYEKAFIKIRKIREIDIRRIYGTKKYTLDEEDTEKLRGSMYQVFKFLK</sequence>
<name>C9MVA3_9FUSO</name>
<comment type="caution">
    <text evidence="1">The sequence shown here is derived from an EMBL/GenBank/DDBJ whole genome shotgun (WGS) entry which is preliminary data.</text>
</comment>
<evidence type="ECO:0000313" key="1">
    <source>
        <dbReference type="EMBL" id="EEX75325.1"/>
    </source>
</evidence>
<dbReference type="Proteomes" id="UP000006233">
    <property type="component" value="Unassembled WGS sequence"/>
</dbReference>
<gene>
    <name evidence="1" type="ORF">GCWU000323_00574</name>
</gene>
<dbReference type="Pfam" id="PF02452">
    <property type="entry name" value="PemK_toxin"/>
    <property type="match status" value="1"/>
</dbReference>